<dbReference type="OrthoDB" id="5361769at2"/>
<dbReference type="RefSeq" id="WP_115570263.1">
    <property type="nucleotide sequence ID" value="NZ_NXLT01000001.1"/>
</dbReference>
<name>A0A3D8ISX8_9HELI</name>
<accession>A0A3D8ISX8</accession>
<dbReference type="Proteomes" id="UP000256514">
    <property type="component" value="Unassembled WGS sequence"/>
</dbReference>
<proteinExistence type="predicted"/>
<keyword evidence="3" id="KW-1185">Reference proteome</keyword>
<evidence type="ECO:0000256" key="1">
    <source>
        <dbReference type="SAM" id="Coils"/>
    </source>
</evidence>
<dbReference type="AlphaFoldDB" id="A0A3D8ISX8"/>
<feature type="coiled-coil region" evidence="1">
    <location>
        <begin position="245"/>
        <end position="272"/>
    </location>
</feature>
<gene>
    <name evidence="2" type="ORF">CQA54_00335</name>
</gene>
<reference evidence="2 3" key="1">
    <citation type="submission" date="2018-04" db="EMBL/GenBank/DDBJ databases">
        <title>Novel Campyloabacter and Helicobacter Species and Strains.</title>
        <authorList>
            <person name="Mannion A.J."/>
            <person name="Shen Z."/>
            <person name="Fox J.G."/>
        </authorList>
    </citation>
    <scope>NUCLEOTIDE SEQUENCE [LARGE SCALE GENOMIC DNA]</scope>
    <source>
        <strain evidence="2 3">MIT 12-6600</strain>
    </source>
</reference>
<evidence type="ECO:0000313" key="2">
    <source>
        <dbReference type="EMBL" id="RDU68302.1"/>
    </source>
</evidence>
<dbReference type="EMBL" id="NXLT01000001">
    <property type="protein sequence ID" value="RDU68302.1"/>
    <property type="molecule type" value="Genomic_DNA"/>
</dbReference>
<comment type="caution">
    <text evidence="2">The sequence shown here is derived from an EMBL/GenBank/DDBJ whole genome shotgun (WGS) entry which is preliminary data.</text>
</comment>
<organism evidence="2 3">
    <name type="scientific">Helicobacter equorum</name>
    <dbReference type="NCBI Taxonomy" id="361872"/>
    <lineage>
        <taxon>Bacteria</taxon>
        <taxon>Pseudomonadati</taxon>
        <taxon>Campylobacterota</taxon>
        <taxon>Epsilonproteobacteria</taxon>
        <taxon>Campylobacterales</taxon>
        <taxon>Helicobacteraceae</taxon>
        <taxon>Helicobacter</taxon>
    </lineage>
</organism>
<keyword evidence="1" id="KW-0175">Coiled coil</keyword>
<evidence type="ECO:0000313" key="3">
    <source>
        <dbReference type="Proteomes" id="UP000256514"/>
    </source>
</evidence>
<protein>
    <submittedName>
        <fullName evidence="2">Uncharacterized protein</fullName>
    </submittedName>
</protein>
<sequence>MRLLHLSSFLRPFFCTTLIGVDIDGKTCNVCIIVKKNGRIKEEIQKDFKCINNELPIEAVKLIKTYKRKYPFSFLGAFSKTYNQGLVSTTQKPKVSQFGIKPNDNVFITFDNWMCYIQKRAIDENRVRYLKALGLDYLFSPFVALDMLIKKHLRKRNCMYILQARSSVSLLVADTQGVSFGGYFSLGDALEIGDDTQEEIGEIHSLLDMKNIEGAIGSYIDELKEIGELEDIDKEVLQEEFLPQEIQIQKQKQEEQSRIEELRDIARAHNATETIINCINEFYSNDIYRSDFLEKIVIFDTYGISPQALAHIKNTLLLDVELQRVNLGKILLELIQRENP</sequence>